<evidence type="ECO:0000313" key="2">
    <source>
        <dbReference type="EMBL" id="KAL1522822.1"/>
    </source>
</evidence>
<gene>
    <name evidence="2" type="ORF">AB1Y20_017791</name>
</gene>
<sequence length="374" mass="42356">MAGRGRGRGASGAPIPFQVDDDPVTNWRAHPIGIIIASHDPPADITFTIKADFCRYKRYDLPQDMEEVTEAHIRRWVRKEDGALTISWHVDEKDSTELLEELLMPCFNLKLIKFHNAPRKAIPTAHGGATARRDYARAISTGPYAHLFRAINRDFFKREEEQHDISITFKDSGTDRTIVWKKQPPQHVQQDWRPGGRERLCVKGGPRGLGPGQYNTLEKVLFNLAIPDNLVDFLLDCVNDRLTGDKSKGARLRSCTKGEILRFFGYMGAITLNQEEPVDRMWRKEHMPGDVCGPPAMGRHGMSKDRFDAIRAALSKPFRLDESGLDPTDGHRYVRPMLDLFNAHREKSLVPSWLLVLDELEMCQAGFGFKLGAA</sequence>
<name>A0AB34JNI3_PRYPA</name>
<dbReference type="EMBL" id="JBGBPQ010000006">
    <property type="protein sequence ID" value="KAL1522822.1"/>
    <property type="molecule type" value="Genomic_DNA"/>
</dbReference>
<feature type="domain" description="PiggyBac transposable element-derived protein" evidence="1">
    <location>
        <begin position="221"/>
        <end position="359"/>
    </location>
</feature>
<dbReference type="Pfam" id="PF13843">
    <property type="entry name" value="DDE_Tnp_1_7"/>
    <property type="match status" value="1"/>
</dbReference>
<accession>A0AB34JNI3</accession>
<dbReference type="AlphaFoldDB" id="A0AB34JNI3"/>
<evidence type="ECO:0000313" key="3">
    <source>
        <dbReference type="Proteomes" id="UP001515480"/>
    </source>
</evidence>
<dbReference type="Proteomes" id="UP001515480">
    <property type="component" value="Unassembled WGS sequence"/>
</dbReference>
<comment type="caution">
    <text evidence="2">The sequence shown here is derived from an EMBL/GenBank/DDBJ whole genome shotgun (WGS) entry which is preliminary data.</text>
</comment>
<organism evidence="2 3">
    <name type="scientific">Prymnesium parvum</name>
    <name type="common">Toxic golden alga</name>
    <dbReference type="NCBI Taxonomy" id="97485"/>
    <lineage>
        <taxon>Eukaryota</taxon>
        <taxon>Haptista</taxon>
        <taxon>Haptophyta</taxon>
        <taxon>Prymnesiophyceae</taxon>
        <taxon>Prymnesiales</taxon>
        <taxon>Prymnesiaceae</taxon>
        <taxon>Prymnesium</taxon>
    </lineage>
</organism>
<keyword evidence="3" id="KW-1185">Reference proteome</keyword>
<reference evidence="2 3" key="1">
    <citation type="journal article" date="2024" name="Science">
        <title>Giant polyketide synthase enzymes in the biosynthesis of giant marine polyether toxins.</title>
        <authorList>
            <person name="Fallon T.R."/>
            <person name="Shende V.V."/>
            <person name="Wierzbicki I.H."/>
            <person name="Pendleton A.L."/>
            <person name="Watervoot N.F."/>
            <person name="Auber R.P."/>
            <person name="Gonzalez D.J."/>
            <person name="Wisecaver J.H."/>
            <person name="Moore B.S."/>
        </authorList>
    </citation>
    <scope>NUCLEOTIDE SEQUENCE [LARGE SCALE GENOMIC DNA]</scope>
    <source>
        <strain evidence="2 3">12B1</strain>
    </source>
</reference>
<proteinExistence type="predicted"/>
<evidence type="ECO:0000259" key="1">
    <source>
        <dbReference type="Pfam" id="PF13843"/>
    </source>
</evidence>
<dbReference type="InterPro" id="IPR029526">
    <property type="entry name" value="PGBD"/>
</dbReference>
<protein>
    <recommendedName>
        <fullName evidence="1">PiggyBac transposable element-derived protein domain-containing protein</fullName>
    </recommendedName>
</protein>